<evidence type="ECO:0000259" key="8">
    <source>
        <dbReference type="Pfam" id="PF23653"/>
    </source>
</evidence>
<dbReference type="GO" id="GO:0032259">
    <property type="term" value="P:methylation"/>
    <property type="evidence" value="ECO:0007669"/>
    <property type="project" value="UniProtKB-KW"/>
</dbReference>
<organism evidence="10 11">
    <name type="scientific">Hallerella succinigenes</name>
    <dbReference type="NCBI Taxonomy" id="1896222"/>
    <lineage>
        <taxon>Bacteria</taxon>
        <taxon>Pseudomonadati</taxon>
        <taxon>Fibrobacterota</taxon>
        <taxon>Fibrobacteria</taxon>
        <taxon>Fibrobacterales</taxon>
        <taxon>Fibrobacteraceae</taxon>
        <taxon>Hallerella</taxon>
    </lineage>
</organism>
<dbReference type="OrthoDB" id="32195at2"/>
<evidence type="ECO:0000259" key="7">
    <source>
        <dbReference type="Pfam" id="PF07669"/>
    </source>
</evidence>
<dbReference type="Pfam" id="PF07669">
    <property type="entry name" value="Eco57I"/>
    <property type="match status" value="1"/>
</dbReference>
<dbReference type="Proteomes" id="UP000231134">
    <property type="component" value="Unassembled WGS sequence"/>
</dbReference>
<dbReference type="GO" id="GO:0009007">
    <property type="term" value="F:site-specific DNA-methyltransferase (adenine-specific) activity"/>
    <property type="evidence" value="ECO:0007669"/>
    <property type="project" value="UniProtKB-EC"/>
</dbReference>
<evidence type="ECO:0000259" key="9">
    <source>
        <dbReference type="Pfam" id="PF25120"/>
    </source>
</evidence>
<dbReference type="SUPFAM" id="SSF53335">
    <property type="entry name" value="S-adenosyl-L-methionine-dependent methyltransferases"/>
    <property type="match status" value="1"/>
</dbReference>
<keyword evidence="2 10" id="KW-0489">Methyltransferase</keyword>
<gene>
    <name evidence="10" type="ORF">BGX16_1777</name>
</gene>
<evidence type="ECO:0000256" key="1">
    <source>
        <dbReference type="ARBA" id="ARBA00011900"/>
    </source>
</evidence>
<dbReference type="InterPro" id="IPR029063">
    <property type="entry name" value="SAM-dependent_MTases_sf"/>
</dbReference>
<proteinExistence type="predicted"/>
<dbReference type="GO" id="GO:0006304">
    <property type="term" value="P:DNA modification"/>
    <property type="evidence" value="ECO:0007669"/>
    <property type="project" value="InterPro"/>
</dbReference>
<dbReference type="PANTHER" id="PTHR33841:SF1">
    <property type="entry name" value="DNA METHYLTRANSFERASE A"/>
    <property type="match status" value="1"/>
</dbReference>
<comment type="catalytic activity">
    <reaction evidence="5">
        <text>a 2'-deoxyadenosine in DNA + S-adenosyl-L-methionine = an N(6)-methyl-2'-deoxyadenosine in DNA + S-adenosyl-L-homocysteine + H(+)</text>
        <dbReference type="Rhea" id="RHEA:15197"/>
        <dbReference type="Rhea" id="RHEA-COMP:12418"/>
        <dbReference type="Rhea" id="RHEA-COMP:12419"/>
        <dbReference type="ChEBI" id="CHEBI:15378"/>
        <dbReference type="ChEBI" id="CHEBI:57856"/>
        <dbReference type="ChEBI" id="CHEBI:59789"/>
        <dbReference type="ChEBI" id="CHEBI:90615"/>
        <dbReference type="ChEBI" id="CHEBI:90616"/>
        <dbReference type="EC" id="2.1.1.72"/>
    </reaction>
</comment>
<dbReference type="RefSeq" id="WP_100425711.1">
    <property type="nucleotide sequence ID" value="NZ_PGEX01000001.1"/>
</dbReference>
<sequence length="1292" mass="147706">MSIKFILPKKSVNSAFLKLPVPVEKMEYFKLSLKNLYSKRNAAQDEEYHKGEIWNFLRKIFEPDYSVQVNRPIDLAIFNGNTASAKPAVIIEAKSPTNAAEMFSAEHPNVKSLQELVYYFMLEYVQSGNHEIKWLAITNFDEWYFFDVKDFIRYFGNKSKPIYDQFLKFKANQMSGNKTSDFYNEIAKPAIDDFLASCDINVVRFNLEDACKNVIASPGSKSGINSTKQSNAACHPERSVSGVEGSKKLLPLYKFLSPETLLAKPFANDSNSLDRNFYAELLHIIGLEEVKEEKGSKKVIRRKKPANRDKASLLESAIYQLEDDFPNKEECEAMALRLCITWVNRLLFLKLVESQILMYQKGDASYRFMSTDKIANFDELNIFFFKVLGKKIEDRDEDVLKRYPNVPYLNSSLFESTEDEKHLKIRGIPDAQMEIFNKTVLKDERGKRAKGTLPNLDYIFKFLDAYNFASDAQGGVTSTSKTLINASVLGLIFEKINGYKDGSFFTPGFITDYMARDVLERTVVQKFNEKKSWKCENLEDVSDKIEDISEANEIVDDIRVADVAVGSGHFLVSALNRLLAIKSELNILCDADGKRIKRRDLILKVDNDELSVVDDEGEPFEYKPGNEESQRYQEALFNEKRRIIENCLFGVDLNPNSVNICRLRLWIELLKNAYYTKESGYKQLQTLPNIDINIKVGDSLLSKYPVQNGRLIADYLTRDERADRKRDSLKNSLIEYRQLVQEYKTGKSQSSKMMLRHKIASLKSRMVEDGQIEMFDEYKGSAGDTIDFSNSLEWMFEFPEILDDEGRFTGFDAIIGNPPYVQLQSMGEMSDVYGKRDYSCYNKSADLYCLFVERAYSLLKKNGYFSFIMPNKWMLVDYGKELREFMSQTSLKKILNFGDVQFFADATIYVCIFVSQKSGDKMPVLACSLNSKNYHGEFEKEVNAATFEFPAENFGASEWSIRNKLHDSVLQKMNVGTALKDMPITINYGLKTGYNDAFFIDGKTREKLIAEDPKSEELIKPLLRGRDINAWVTESDQYLINPHNGIKEKNIAPINIDEYPAIKKHLDQFIDKLIKRGDKGDSPYNLRNCAYLEEFAKPKIMYPNMTSVFPFTYDETGSFGNDKSFIITEKDNSQNLPKGTENVIASEAKQSNAESISDVIPAKAGISSPSGYNLLKALLAIFNSNLVKLWIWYNCPELMGGTREIRKAYFENLRIPLDNAELLHQLATLADEIIRLKKELVNSNKTQVPEPAEGPTEATQKQLATLETQVNTLVYQLYGITDAEEIEAVEKR</sequence>
<dbReference type="InterPro" id="IPR011639">
    <property type="entry name" value="MethylTrfase_TaqI-like_dom"/>
</dbReference>
<dbReference type="Gene3D" id="3.40.50.150">
    <property type="entry name" value="Vaccinia Virus protein VP39"/>
    <property type="match status" value="1"/>
</dbReference>
<dbReference type="PROSITE" id="PS00092">
    <property type="entry name" value="N6_MTASE"/>
    <property type="match status" value="1"/>
</dbReference>
<dbReference type="InterPro" id="IPR056716">
    <property type="entry name" value="DUF7814"/>
</dbReference>
<dbReference type="Pfam" id="PF25120">
    <property type="entry name" value="DUF7814"/>
    <property type="match status" value="1"/>
</dbReference>
<evidence type="ECO:0000256" key="4">
    <source>
        <dbReference type="ARBA" id="ARBA00022691"/>
    </source>
</evidence>
<keyword evidence="6" id="KW-0175">Coiled coil</keyword>
<feature type="domain" description="DUF7814" evidence="9">
    <location>
        <begin position="270"/>
        <end position="484"/>
    </location>
</feature>
<evidence type="ECO:0000256" key="3">
    <source>
        <dbReference type="ARBA" id="ARBA00022679"/>
    </source>
</evidence>
<dbReference type="EC" id="2.1.1.72" evidence="1"/>
<evidence type="ECO:0000256" key="5">
    <source>
        <dbReference type="ARBA" id="ARBA00047942"/>
    </source>
</evidence>
<evidence type="ECO:0000313" key="10">
    <source>
        <dbReference type="EMBL" id="PJJ41782.1"/>
    </source>
</evidence>
<keyword evidence="4" id="KW-0949">S-adenosyl-L-methionine</keyword>
<evidence type="ECO:0000313" key="11">
    <source>
        <dbReference type="Proteomes" id="UP000231134"/>
    </source>
</evidence>
<evidence type="ECO:0000256" key="6">
    <source>
        <dbReference type="SAM" id="Coils"/>
    </source>
</evidence>
<dbReference type="InterPro" id="IPR002052">
    <property type="entry name" value="DNA_methylase_N6_adenine_CS"/>
</dbReference>
<dbReference type="Pfam" id="PF23653">
    <property type="entry name" value="DUF7149"/>
    <property type="match status" value="1"/>
</dbReference>
<dbReference type="EMBL" id="PGEX01000001">
    <property type="protein sequence ID" value="PJJ41782.1"/>
    <property type="molecule type" value="Genomic_DNA"/>
</dbReference>
<protein>
    <recommendedName>
        <fullName evidence="1">site-specific DNA-methyltransferase (adenine-specific)</fullName>
        <ecNumber evidence="1">2.1.1.72</ecNumber>
    </recommendedName>
</protein>
<reference evidence="10 11" key="1">
    <citation type="submission" date="2017-11" db="EMBL/GenBank/DDBJ databases">
        <title>Animal gut microbial communities from fecal samples from Wisconsin, USA.</title>
        <authorList>
            <person name="Neumann A."/>
        </authorList>
    </citation>
    <scope>NUCLEOTIDE SEQUENCE [LARGE SCALE GENOMIC DNA]</scope>
    <source>
        <strain evidence="10 11">UWS3</strain>
    </source>
</reference>
<comment type="caution">
    <text evidence="10">The sequence shown here is derived from an EMBL/GenBank/DDBJ whole genome shotgun (WGS) entry which is preliminary data.</text>
</comment>
<dbReference type="PANTHER" id="PTHR33841">
    <property type="entry name" value="DNA METHYLTRANSFERASE YEEA-RELATED"/>
    <property type="match status" value="1"/>
</dbReference>
<feature type="coiled-coil region" evidence="6">
    <location>
        <begin position="1219"/>
        <end position="1246"/>
    </location>
</feature>
<dbReference type="InterPro" id="IPR055573">
    <property type="entry name" value="DUF7149"/>
</dbReference>
<feature type="domain" description="Type II methyltransferase M.TaqI-like" evidence="7">
    <location>
        <begin position="646"/>
        <end position="903"/>
    </location>
</feature>
<feature type="domain" description="DUF7149" evidence="8">
    <location>
        <begin position="8"/>
        <end position="269"/>
    </location>
</feature>
<dbReference type="PRINTS" id="PR00507">
    <property type="entry name" value="N12N6MTFRASE"/>
</dbReference>
<evidence type="ECO:0000256" key="2">
    <source>
        <dbReference type="ARBA" id="ARBA00022603"/>
    </source>
</evidence>
<keyword evidence="11" id="KW-1185">Reference proteome</keyword>
<keyword evidence="3" id="KW-0808">Transferase</keyword>
<dbReference type="InterPro" id="IPR050953">
    <property type="entry name" value="N4_N6_ade-DNA_methylase"/>
</dbReference>
<accession>A0A2M9A7V4</accession>
<dbReference type="GO" id="GO:0003676">
    <property type="term" value="F:nucleic acid binding"/>
    <property type="evidence" value="ECO:0007669"/>
    <property type="project" value="InterPro"/>
</dbReference>
<name>A0A2M9A7V4_9BACT</name>